<feature type="transmembrane region" description="Helical" evidence="10">
    <location>
        <begin position="281"/>
        <end position="300"/>
    </location>
</feature>
<accession>A0AAP0NE40</accession>
<sequence length="556" mass="63242">MAGGTDYRTLQETPTWAVATVCAVFVILSITIEHAIHSLGKWFQKRQKKAMNEALEKIKAELMILGFISLLLTVGTRFIAKICIPKGLGDTMLPCKKDNKKGEDYDKGGGYGGDDRRKLLSFAGDLMWRRVLAAPSGGGDYCSQHGKVSLITVTGVHQLHIFIFVLAVFHVLYSGITMALGKLKMKKWKTWESETTSLEYQFTNDPARFRFARQTSFVRRHAGLSRTPGIRWIVAFFRQFFGSVTKVDYLTMRHGFINAHFAPNSKFDFHKYIKRSMEDDFKVVVGVSIPLWIFAVIFLLLNVYNWFTLTWLSVVPLIIVLLVGTKLELIMMEMAQEIQDRTTVIKGAPLVEPSNKFFWFNRPQWILLLIHFTLFQNAFQMAYFLWTWYEFGVTSCFHENLAAILTRVILGVVLQIMCSYITFPLYALVTQMGSHMKRAIFEEQTAKALKKWQKAAKDRKKLRKAGEAADVSSSGFMSGETTPTNGSSPLHLLHNHQRRSSTADVESVPNSPISCQSDTEPSEVEGSSHNGHETRTQNDLERNEQTHTTDFTFVRL</sequence>
<evidence type="ECO:0000256" key="5">
    <source>
        <dbReference type="ARBA" id="ARBA00022989"/>
    </source>
</evidence>
<reference evidence="11 12" key="1">
    <citation type="journal article" date="2024" name="Plant J.">
        <title>Genome sequences and population genomics reveal climatic adaptation and genomic divergence between two closely related sweetgum species.</title>
        <authorList>
            <person name="Xu W.Q."/>
            <person name="Ren C.Q."/>
            <person name="Zhang X.Y."/>
            <person name="Comes H.P."/>
            <person name="Liu X.H."/>
            <person name="Li Y.G."/>
            <person name="Kettle C.J."/>
            <person name="Jalonen R."/>
            <person name="Gaisberger H."/>
            <person name="Ma Y.Z."/>
            <person name="Qiu Y.X."/>
        </authorList>
    </citation>
    <scope>NUCLEOTIDE SEQUENCE [LARGE SCALE GENOMIC DNA]</scope>
    <source>
        <strain evidence="11">Hangzhou</strain>
    </source>
</reference>
<comment type="domain">
    <text evidence="8">The C-terminus contains a calmodulin-binding domain, which binds calmodulin in a calcium-dependent fashion.</text>
</comment>
<feature type="transmembrane region" description="Helical" evidence="10">
    <location>
        <begin position="159"/>
        <end position="180"/>
    </location>
</feature>
<feature type="compositionally biased region" description="Basic and acidic residues" evidence="9">
    <location>
        <begin position="530"/>
        <end position="547"/>
    </location>
</feature>
<evidence type="ECO:0000256" key="2">
    <source>
        <dbReference type="ARBA" id="ARBA00006574"/>
    </source>
</evidence>
<organism evidence="11 12">
    <name type="scientific">Liquidambar formosana</name>
    <name type="common">Formosan gum</name>
    <dbReference type="NCBI Taxonomy" id="63359"/>
    <lineage>
        <taxon>Eukaryota</taxon>
        <taxon>Viridiplantae</taxon>
        <taxon>Streptophyta</taxon>
        <taxon>Embryophyta</taxon>
        <taxon>Tracheophyta</taxon>
        <taxon>Spermatophyta</taxon>
        <taxon>Magnoliopsida</taxon>
        <taxon>eudicotyledons</taxon>
        <taxon>Gunneridae</taxon>
        <taxon>Pentapetalae</taxon>
        <taxon>Saxifragales</taxon>
        <taxon>Altingiaceae</taxon>
        <taxon>Liquidambar</taxon>
    </lineage>
</organism>
<keyword evidence="3 8" id="KW-0812">Transmembrane</keyword>
<keyword evidence="12" id="KW-1185">Reference proteome</keyword>
<name>A0AAP0NE40_LIQFO</name>
<dbReference type="PANTHER" id="PTHR31942">
    <property type="entry name" value="MLO-LIKE PROTEIN 1"/>
    <property type="match status" value="1"/>
</dbReference>
<keyword evidence="6 8" id="KW-0472">Membrane</keyword>
<comment type="subcellular location">
    <subcellularLocation>
        <location evidence="1 8">Membrane</location>
        <topology evidence="1 8">Multi-pass membrane protein</topology>
    </subcellularLocation>
</comment>
<feature type="compositionally biased region" description="Polar residues" evidence="9">
    <location>
        <begin position="500"/>
        <end position="529"/>
    </location>
</feature>
<evidence type="ECO:0000256" key="6">
    <source>
        <dbReference type="ARBA" id="ARBA00023136"/>
    </source>
</evidence>
<gene>
    <name evidence="8" type="primary">MLO</name>
    <name evidence="11" type="ORF">L1049_025684</name>
</gene>
<dbReference type="InterPro" id="IPR004326">
    <property type="entry name" value="Mlo"/>
</dbReference>
<dbReference type="Pfam" id="PF03094">
    <property type="entry name" value="Mlo"/>
    <property type="match status" value="1"/>
</dbReference>
<proteinExistence type="inferred from homology"/>
<evidence type="ECO:0000256" key="8">
    <source>
        <dbReference type="RuleBase" id="RU280816"/>
    </source>
</evidence>
<dbReference type="Proteomes" id="UP001415857">
    <property type="component" value="Unassembled WGS sequence"/>
</dbReference>
<keyword evidence="8" id="KW-0112">Calmodulin-binding</keyword>
<comment type="similarity">
    <text evidence="2 8">Belongs to the MLO family.</text>
</comment>
<feature type="transmembrane region" description="Helical" evidence="10">
    <location>
        <begin position="60"/>
        <end position="80"/>
    </location>
</feature>
<evidence type="ECO:0000313" key="12">
    <source>
        <dbReference type="Proteomes" id="UP001415857"/>
    </source>
</evidence>
<keyword evidence="7 8" id="KW-0568">Pathogenesis-related protein</keyword>
<evidence type="ECO:0000256" key="3">
    <source>
        <dbReference type="ARBA" id="ARBA00022692"/>
    </source>
</evidence>
<evidence type="ECO:0000256" key="10">
    <source>
        <dbReference type="SAM" id="Phobius"/>
    </source>
</evidence>
<evidence type="ECO:0000256" key="4">
    <source>
        <dbReference type="ARBA" id="ARBA00022821"/>
    </source>
</evidence>
<feature type="transmembrane region" description="Helical" evidence="10">
    <location>
        <begin position="401"/>
        <end position="429"/>
    </location>
</feature>
<evidence type="ECO:0000256" key="7">
    <source>
        <dbReference type="ARBA" id="ARBA00023265"/>
    </source>
</evidence>
<keyword evidence="4 8" id="KW-0611">Plant defense</keyword>
<evidence type="ECO:0000256" key="9">
    <source>
        <dbReference type="SAM" id="MobiDB-lite"/>
    </source>
</evidence>
<dbReference type="EMBL" id="JBBPBK010000014">
    <property type="protein sequence ID" value="KAK9270110.1"/>
    <property type="molecule type" value="Genomic_DNA"/>
</dbReference>
<feature type="compositionally biased region" description="Polar residues" evidence="9">
    <location>
        <begin position="472"/>
        <end position="488"/>
    </location>
</feature>
<feature type="region of interest" description="Disordered" evidence="9">
    <location>
        <begin position="472"/>
        <end position="556"/>
    </location>
</feature>
<feature type="transmembrane region" description="Helical" evidence="10">
    <location>
        <begin position="306"/>
        <end position="324"/>
    </location>
</feature>
<evidence type="ECO:0000256" key="1">
    <source>
        <dbReference type="ARBA" id="ARBA00004141"/>
    </source>
</evidence>
<keyword evidence="5 8" id="KW-1133">Transmembrane helix</keyword>
<comment type="function">
    <text evidence="8">May be involved in modulation of pathogen defense and leaf cell death.</text>
</comment>
<evidence type="ECO:0000313" key="11">
    <source>
        <dbReference type="EMBL" id="KAK9270110.1"/>
    </source>
</evidence>
<dbReference type="GO" id="GO:0005516">
    <property type="term" value="F:calmodulin binding"/>
    <property type="evidence" value="ECO:0007669"/>
    <property type="project" value="UniProtKB-KW"/>
</dbReference>
<feature type="transmembrane region" description="Helical" evidence="10">
    <location>
        <begin position="365"/>
        <end position="389"/>
    </location>
</feature>
<dbReference type="PANTHER" id="PTHR31942:SF82">
    <property type="entry name" value="MLO PROTEIN HOMOLOG 1"/>
    <property type="match status" value="1"/>
</dbReference>
<dbReference type="AlphaFoldDB" id="A0AAP0NE40"/>
<feature type="transmembrane region" description="Helical" evidence="10">
    <location>
        <begin position="16"/>
        <end position="39"/>
    </location>
</feature>
<dbReference type="GO" id="GO:0006952">
    <property type="term" value="P:defense response"/>
    <property type="evidence" value="ECO:0007669"/>
    <property type="project" value="UniProtKB-KW"/>
</dbReference>
<comment type="caution">
    <text evidence="11">The sequence shown here is derived from an EMBL/GenBank/DDBJ whole genome shotgun (WGS) entry which is preliminary data.</text>
</comment>
<dbReference type="GO" id="GO:0016020">
    <property type="term" value="C:membrane"/>
    <property type="evidence" value="ECO:0007669"/>
    <property type="project" value="UniProtKB-SubCell"/>
</dbReference>
<protein>
    <recommendedName>
        <fullName evidence="8">MLO-like protein</fullName>
    </recommendedName>
</protein>